<keyword evidence="2" id="KW-1185">Reference proteome</keyword>
<proteinExistence type="predicted"/>
<dbReference type="EMBL" id="JBDODL010001499">
    <property type="protein sequence ID" value="MES1921576.1"/>
    <property type="molecule type" value="Genomic_DNA"/>
</dbReference>
<reference evidence="1 2" key="1">
    <citation type="journal article" date="2024" name="BMC Biol.">
        <title>Comparative genomics of Ascetosporea gives new insight into the evolutionary basis for animal parasitism in Rhizaria.</title>
        <authorList>
            <person name="Hiltunen Thoren M."/>
            <person name="Onut-Brannstrom I."/>
            <person name="Alfjorden A."/>
            <person name="Peckova H."/>
            <person name="Swords F."/>
            <person name="Hooper C."/>
            <person name="Holzer A.S."/>
            <person name="Bass D."/>
            <person name="Burki F."/>
        </authorList>
    </citation>
    <scope>NUCLEOTIDE SEQUENCE [LARGE SCALE GENOMIC DNA]</scope>
    <source>
        <strain evidence="1">20-A016</strain>
    </source>
</reference>
<accession>A0ABV2APH2</accession>
<name>A0ABV2APH2_9EUKA</name>
<sequence length="377" mass="43714">MIKENNNTKAVTCRKIDFDDKLEEAYKEGKTWRWFAEKCDHNSVEMSPMGDNLSVEIQCEYPPKELIGICADVDERKISKIANKKDDQLDQSSEIGRKNKKERYVIDQIKIKEDKVFSAALNLIEERLVSLQHVQIAKDETELFQMFTKLEEHFRKEFGHVFKEAHSDVKNSKTKLPISNNESKFGISDNPKKLPICNNAKNAKKMGRKNVSSLPKTKDFVTLYSSPGDEVVDLVRRDILYLRYTEKVLFEWIANHLKAKSVQISQQMLEAAPADTPRSYAMLGALQKLAPSQIWIEQAQRWMPLPVRSAFGYFSEQEVKKMRESLRMQDSWRTEAARGTNEENIFSEMDEAHREDFIKKMGGSNKSDVQKEIEKFD</sequence>
<comment type="caution">
    <text evidence="1">The sequence shown here is derived from an EMBL/GenBank/DDBJ whole genome shotgun (WGS) entry which is preliminary data.</text>
</comment>
<dbReference type="Proteomes" id="UP001439008">
    <property type="component" value="Unassembled WGS sequence"/>
</dbReference>
<organism evidence="1 2">
    <name type="scientific">Bonamia ostreae</name>
    <dbReference type="NCBI Taxonomy" id="126728"/>
    <lineage>
        <taxon>Eukaryota</taxon>
        <taxon>Sar</taxon>
        <taxon>Rhizaria</taxon>
        <taxon>Endomyxa</taxon>
        <taxon>Ascetosporea</taxon>
        <taxon>Haplosporida</taxon>
        <taxon>Bonamia</taxon>
    </lineage>
</organism>
<gene>
    <name evidence="1" type="ORF">MHBO_003108</name>
</gene>
<protein>
    <submittedName>
        <fullName evidence="1">Uncharacterized protein</fullName>
    </submittedName>
</protein>
<evidence type="ECO:0000313" key="1">
    <source>
        <dbReference type="EMBL" id="MES1921576.1"/>
    </source>
</evidence>
<evidence type="ECO:0000313" key="2">
    <source>
        <dbReference type="Proteomes" id="UP001439008"/>
    </source>
</evidence>